<dbReference type="EMBL" id="CP042476">
    <property type="protein sequence ID" value="QED38740.1"/>
    <property type="molecule type" value="Genomic_DNA"/>
</dbReference>
<reference evidence="1 2" key="1">
    <citation type="submission" date="2019-08" db="EMBL/GenBank/DDBJ databases">
        <title>Antarcticibacterium arcticum sp. nov., a bacterium isolated from marine sediment of the Canadian Beaufort Sea.</title>
        <authorList>
            <person name="Lee Y.M."/>
            <person name="Baek K."/>
            <person name="Lee D.-H."/>
            <person name="Shin S.C."/>
            <person name="Jin Y.K."/>
            <person name="Park Y."/>
        </authorList>
    </citation>
    <scope>NUCLEOTIDE SEQUENCE [LARGE SCALE GENOMIC DNA]</scope>
    <source>
        <strain evidence="1 2">PAMC 28998</strain>
    </source>
</reference>
<gene>
    <name evidence="1" type="ORF">FK178_13900</name>
</gene>
<protein>
    <submittedName>
        <fullName evidence="1">Uncharacterized protein</fullName>
    </submittedName>
</protein>
<organism evidence="1 2">
    <name type="scientific">Antarcticibacterium arcticum</name>
    <dbReference type="NCBI Taxonomy" id="2585771"/>
    <lineage>
        <taxon>Bacteria</taxon>
        <taxon>Pseudomonadati</taxon>
        <taxon>Bacteroidota</taxon>
        <taxon>Flavobacteriia</taxon>
        <taxon>Flavobacteriales</taxon>
        <taxon>Flavobacteriaceae</taxon>
        <taxon>Antarcticibacterium</taxon>
    </lineage>
</organism>
<dbReference type="RefSeq" id="WP_146836512.1">
    <property type="nucleotide sequence ID" value="NZ_CP042476.1"/>
</dbReference>
<sequence length="101" mass="12078">MKLIYQSRFFKTYQSDRDRNFILDFGHKTVKFRFCQLLAFRYQIKNIDLNSHFSGENKHGMEILTLCNKEHIFVFNTFEILDLQELLQGTFAMTELNSLVS</sequence>
<accession>A0A5B8YL71</accession>
<evidence type="ECO:0000313" key="2">
    <source>
        <dbReference type="Proteomes" id="UP000321954"/>
    </source>
</evidence>
<dbReference type="Proteomes" id="UP000321954">
    <property type="component" value="Chromosome"/>
</dbReference>
<dbReference type="AlphaFoldDB" id="A0A5B8YL71"/>
<evidence type="ECO:0000313" key="1">
    <source>
        <dbReference type="EMBL" id="QED38740.1"/>
    </source>
</evidence>
<proteinExistence type="predicted"/>
<dbReference type="OrthoDB" id="1442094at2"/>
<dbReference type="KEGG" id="anp:FK178_13900"/>
<name>A0A5B8YL71_9FLAO</name>
<keyword evidence="2" id="KW-1185">Reference proteome</keyword>